<organism evidence="2 3">
    <name type="scientific">Pedobacter hartonius</name>
    <dbReference type="NCBI Taxonomy" id="425514"/>
    <lineage>
        <taxon>Bacteria</taxon>
        <taxon>Pseudomonadati</taxon>
        <taxon>Bacteroidota</taxon>
        <taxon>Sphingobacteriia</taxon>
        <taxon>Sphingobacteriales</taxon>
        <taxon>Sphingobacteriaceae</taxon>
        <taxon>Pedobacter</taxon>
    </lineage>
</organism>
<dbReference type="SUPFAM" id="SSF53448">
    <property type="entry name" value="Nucleotide-diphospho-sugar transferases"/>
    <property type="match status" value="1"/>
</dbReference>
<dbReference type="EMBL" id="FNRA01000016">
    <property type="protein sequence ID" value="SEB19899.1"/>
    <property type="molecule type" value="Genomic_DNA"/>
</dbReference>
<accession>A0A1H4HDI6</accession>
<sequence>MNPPLVSCIMPTANREKYVPFAIRYFLQQDYPNAELIVIDDGKESVAHLIPEHPLIWYYYTDPVGSIGLKRNYACEKSNGQIIVHWDDDDWHAEDWISAQVHFLLSSGADICGIQHVHYYIPITNKFFTVLRQYEGMPNPMNWVHGATMAYQKSFWEKHPFKDLQRGEDDDFIQNNGAKLYIHDYRDGFVCLLHPKNTVIREFENPRHKKAKVL</sequence>
<protein>
    <submittedName>
        <fullName evidence="2">Glycosyl transferase family 2</fullName>
    </submittedName>
</protein>
<dbReference type="InterPro" id="IPR029044">
    <property type="entry name" value="Nucleotide-diphossugar_trans"/>
</dbReference>
<dbReference type="OrthoDB" id="9770457at2"/>
<keyword evidence="3" id="KW-1185">Reference proteome</keyword>
<dbReference type="InterPro" id="IPR001173">
    <property type="entry name" value="Glyco_trans_2-like"/>
</dbReference>
<gene>
    <name evidence="2" type="ORF">SAMN05443550_11613</name>
</gene>
<dbReference type="Pfam" id="PF00535">
    <property type="entry name" value="Glycos_transf_2"/>
    <property type="match status" value="1"/>
</dbReference>
<keyword evidence="2" id="KW-0808">Transferase</keyword>
<dbReference type="GO" id="GO:0016758">
    <property type="term" value="F:hexosyltransferase activity"/>
    <property type="evidence" value="ECO:0007669"/>
    <property type="project" value="UniProtKB-ARBA"/>
</dbReference>
<dbReference type="STRING" id="425514.SAMN05443550_11613"/>
<evidence type="ECO:0000313" key="3">
    <source>
        <dbReference type="Proteomes" id="UP000198850"/>
    </source>
</evidence>
<feature type="domain" description="Glycosyltransferase 2-like" evidence="1">
    <location>
        <begin position="7"/>
        <end position="127"/>
    </location>
</feature>
<dbReference type="PANTHER" id="PTHR22916">
    <property type="entry name" value="GLYCOSYLTRANSFERASE"/>
    <property type="match status" value="1"/>
</dbReference>
<reference evidence="2 3" key="1">
    <citation type="submission" date="2016-10" db="EMBL/GenBank/DDBJ databases">
        <authorList>
            <person name="de Groot N.N."/>
        </authorList>
    </citation>
    <scope>NUCLEOTIDE SEQUENCE [LARGE SCALE GENOMIC DNA]</scope>
    <source>
        <strain evidence="2 3">DSM 19033</strain>
    </source>
</reference>
<evidence type="ECO:0000259" key="1">
    <source>
        <dbReference type="Pfam" id="PF00535"/>
    </source>
</evidence>
<proteinExistence type="predicted"/>
<dbReference type="RefSeq" id="WP_090559864.1">
    <property type="nucleotide sequence ID" value="NZ_FNRA01000016.1"/>
</dbReference>
<evidence type="ECO:0000313" key="2">
    <source>
        <dbReference type="EMBL" id="SEB19899.1"/>
    </source>
</evidence>
<dbReference type="Gene3D" id="3.90.550.10">
    <property type="entry name" value="Spore Coat Polysaccharide Biosynthesis Protein SpsA, Chain A"/>
    <property type="match status" value="1"/>
</dbReference>
<dbReference type="AlphaFoldDB" id="A0A1H4HDI6"/>
<name>A0A1H4HDI6_9SPHI</name>
<dbReference type="CDD" id="cd00761">
    <property type="entry name" value="Glyco_tranf_GTA_type"/>
    <property type="match status" value="1"/>
</dbReference>
<dbReference type="Proteomes" id="UP000198850">
    <property type="component" value="Unassembled WGS sequence"/>
</dbReference>